<name>A0ABR4F223_9PEZI</name>
<accession>A0ABR4F223</accession>
<dbReference type="InterPro" id="IPR011611">
    <property type="entry name" value="PfkB_dom"/>
</dbReference>
<dbReference type="PANTHER" id="PTHR42774:SF3">
    <property type="entry name" value="KETOHEXOKINASE"/>
    <property type="match status" value="1"/>
</dbReference>
<evidence type="ECO:0000313" key="2">
    <source>
        <dbReference type="EMBL" id="KAL2288741.1"/>
    </source>
</evidence>
<dbReference type="InterPro" id="IPR029056">
    <property type="entry name" value="Ribokinase-like"/>
</dbReference>
<feature type="domain" description="Carbohydrate kinase PfkB" evidence="1">
    <location>
        <begin position="172"/>
        <end position="253"/>
    </location>
</feature>
<dbReference type="Gene3D" id="3.40.1190.20">
    <property type="match status" value="2"/>
</dbReference>
<evidence type="ECO:0000259" key="1">
    <source>
        <dbReference type="Pfam" id="PF00294"/>
    </source>
</evidence>
<dbReference type="InterPro" id="IPR052562">
    <property type="entry name" value="Ketohexokinase-related"/>
</dbReference>
<organism evidence="2 3">
    <name type="scientific">Diaporthe vaccinii</name>
    <dbReference type="NCBI Taxonomy" id="105482"/>
    <lineage>
        <taxon>Eukaryota</taxon>
        <taxon>Fungi</taxon>
        <taxon>Dikarya</taxon>
        <taxon>Ascomycota</taxon>
        <taxon>Pezizomycotina</taxon>
        <taxon>Sordariomycetes</taxon>
        <taxon>Sordariomycetidae</taxon>
        <taxon>Diaporthales</taxon>
        <taxon>Diaporthaceae</taxon>
        <taxon>Diaporthe</taxon>
        <taxon>Diaporthe eres species complex</taxon>
    </lineage>
</organism>
<dbReference type="Proteomes" id="UP001600888">
    <property type="component" value="Unassembled WGS sequence"/>
</dbReference>
<keyword evidence="3" id="KW-1185">Reference proteome</keyword>
<sequence>MRHLVMVGACYLDTILSVPRYPEEDAKLRATNLKVRRGGNGGNSLEVLQQFLSTPPDLALHLVTTLPNRHASATAKVVSSFGPDSLVDLSHCLYRDDQTEAASSWIMSSQATGTRTIVNHNGLDEMTTDEFVNVADAFHDQDAADMWWHFEGEGYASAEACLTGECARTPRASLLCCTWGSLGATAKSLPTKQIFNVTPEPKVTVQIVDAIGAGDTFVAGVLYGLLCRRGEWTDQRIIRFAVDLATTKIQQDGFGGLASKMSPAD</sequence>
<proteinExistence type="predicted"/>
<reference evidence="2 3" key="1">
    <citation type="submission" date="2024-03" db="EMBL/GenBank/DDBJ databases">
        <title>A high-quality draft genome sequence of Diaporthe vaccinii, a causative agent of upright dieback and viscid rot disease in cranberry plants.</title>
        <authorList>
            <person name="Sarrasin M."/>
            <person name="Lang B.F."/>
            <person name="Burger G."/>
        </authorList>
    </citation>
    <scope>NUCLEOTIDE SEQUENCE [LARGE SCALE GENOMIC DNA]</scope>
    <source>
        <strain evidence="2 3">IS7</strain>
    </source>
</reference>
<dbReference type="SUPFAM" id="SSF53613">
    <property type="entry name" value="Ribokinase-like"/>
    <property type="match status" value="1"/>
</dbReference>
<protein>
    <recommendedName>
        <fullName evidence="1">Carbohydrate kinase PfkB domain-containing protein</fullName>
    </recommendedName>
</protein>
<evidence type="ECO:0000313" key="3">
    <source>
        <dbReference type="Proteomes" id="UP001600888"/>
    </source>
</evidence>
<comment type="caution">
    <text evidence="2">The sequence shown here is derived from an EMBL/GenBank/DDBJ whole genome shotgun (WGS) entry which is preliminary data.</text>
</comment>
<dbReference type="Pfam" id="PF00294">
    <property type="entry name" value="PfkB"/>
    <property type="match status" value="1"/>
</dbReference>
<dbReference type="PANTHER" id="PTHR42774">
    <property type="entry name" value="PHOSPHOTRANSFERASE SYSTEM TRANSPORT PROTEIN"/>
    <property type="match status" value="1"/>
</dbReference>
<gene>
    <name evidence="2" type="ORF">FJTKL_03414</name>
</gene>
<dbReference type="EMBL" id="JBAWTH010000015">
    <property type="protein sequence ID" value="KAL2288741.1"/>
    <property type="molecule type" value="Genomic_DNA"/>
</dbReference>